<organism evidence="2 3">
    <name type="scientific">Pseudobdellovibrio exovorus JSS</name>
    <dbReference type="NCBI Taxonomy" id="1184267"/>
    <lineage>
        <taxon>Bacteria</taxon>
        <taxon>Pseudomonadati</taxon>
        <taxon>Bdellovibrionota</taxon>
        <taxon>Bdellovibrionia</taxon>
        <taxon>Bdellovibrionales</taxon>
        <taxon>Pseudobdellovibrionaceae</taxon>
        <taxon>Pseudobdellovibrio</taxon>
    </lineage>
</organism>
<protein>
    <recommendedName>
        <fullName evidence="4">YeeE/YedE family protein</fullName>
    </recommendedName>
</protein>
<dbReference type="STRING" id="1184267.A11Q_270"/>
<dbReference type="PATRIC" id="fig|1184267.3.peg.272"/>
<accession>M4V7U5</accession>
<dbReference type="eggNOG" id="COG2391">
    <property type="taxonomic scope" value="Bacteria"/>
</dbReference>
<evidence type="ECO:0000313" key="3">
    <source>
        <dbReference type="Proteomes" id="UP000012040"/>
    </source>
</evidence>
<feature type="transmembrane region" description="Helical" evidence="1">
    <location>
        <begin position="113"/>
        <end position="134"/>
    </location>
</feature>
<gene>
    <name evidence="2" type="ORF">A11Q_270</name>
</gene>
<sequence length="142" mass="15695">MKNSLAALVVGFVFAIGLGLSGMTQPQKVVGFLDIFGQWDPSLMFVMVGAIAVHGISYRLIRRRAKPFWSSEWHVPTKKEITPSLVLGSFVFGVGWALAGFCPGPAITALATFELRPIIFVVSMLIGMLIFRWLDKVLKIKR</sequence>
<evidence type="ECO:0000313" key="2">
    <source>
        <dbReference type="EMBL" id="AGH94490.1"/>
    </source>
</evidence>
<dbReference type="HOGENOM" id="CLU_037802_2_1_7"/>
<keyword evidence="1" id="KW-0812">Transmembrane</keyword>
<dbReference type="AlphaFoldDB" id="M4V7U5"/>
<keyword evidence="1" id="KW-0472">Membrane</keyword>
<name>M4V7U5_9BACT</name>
<dbReference type="Pfam" id="PF20398">
    <property type="entry name" value="DUF6691"/>
    <property type="match status" value="1"/>
</dbReference>
<keyword evidence="1" id="KW-1133">Transmembrane helix</keyword>
<proteinExistence type="predicted"/>
<dbReference type="Proteomes" id="UP000012040">
    <property type="component" value="Chromosome"/>
</dbReference>
<evidence type="ECO:0000256" key="1">
    <source>
        <dbReference type="SAM" id="Phobius"/>
    </source>
</evidence>
<dbReference type="InterPro" id="IPR046513">
    <property type="entry name" value="DUF6691"/>
</dbReference>
<keyword evidence="3" id="KW-1185">Reference proteome</keyword>
<dbReference type="KEGG" id="bex:A11Q_270"/>
<dbReference type="EMBL" id="CP003537">
    <property type="protein sequence ID" value="AGH94490.1"/>
    <property type="molecule type" value="Genomic_DNA"/>
</dbReference>
<feature type="transmembrane region" description="Helical" evidence="1">
    <location>
        <begin position="42"/>
        <end position="61"/>
    </location>
</feature>
<reference evidence="2 3" key="1">
    <citation type="journal article" date="2013" name="ISME J.">
        <title>By their genes ye shall know them: genomic signatures of predatory bacteria.</title>
        <authorList>
            <person name="Pasternak Z."/>
            <person name="Pietrokovski S."/>
            <person name="Rotem O."/>
            <person name="Gophna U."/>
            <person name="Lurie-Weinberger M.N."/>
            <person name="Jurkevitch E."/>
        </authorList>
    </citation>
    <scope>NUCLEOTIDE SEQUENCE [LARGE SCALE GENOMIC DNA]</scope>
    <source>
        <strain evidence="2 3">JSS</strain>
    </source>
</reference>
<dbReference type="RefSeq" id="WP_015468980.1">
    <property type="nucleotide sequence ID" value="NC_020813.1"/>
</dbReference>
<feature type="transmembrane region" description="Helical" evidence="1">
    <location>
        <begin position="81"/>
        <end position="101"/>
    </location>
</feature>
<evidence type="ECO:0008006" key="4">
    <source>
        <dbReference type="Google" id="ProtNLM"/>
    </source>
</evidence>
<dbReference type="OrthoDB" id="9790409at2"/>